<evidence type="ECO:0000313" key="2">
    <source>
        <dbReference type="Proteomes" id="UP000000768"/>
    </source>
</evidence>
<protein>
    <submittedName>
        <fullName evidence="1">Uncharacterized protein</fullName>
    </submittedName>
</protein>
<gene>
    <name evidence="1" type="ORF">SORBI_3005G051300</name>
</gene>
<dbReference type="EMBL" id="CM000764">
    <property type="protein sequence ID" value="KXG27832.1"/>
    <property type="molecule type" value="Genomic_DNA"/>
</dbReference>
<dbReference type="AlphaFoldDB" id="A0A1B6PQ94"/>
<keyword evidence="2" id="KW-1185">Reference proteome</keyword>
<dbReference type="InParanoid" id="A0A1B6PQ94"/>
<name>A0A1B6PQ94_SORBI</name>
<proteinExistence type="predicted"/>
<dbReference type="Gramene" id="KXG27832">
    <property type="protein sequence ID" value="KXG27832"/>
    <property type="gene ID" value="SORBI_3005G051300"/>
</dbReference>
<reference evidence="2" key="2">
    <citation type="journal article" date="2018" name="Plant J.">
        <title>The Sorghum bicolor reference genome: improved assembly, gene annotations, a transcriptome atlas, and signatures of genome organization.</title>
        <authorList>
            <person name="McCormick R.F."/>
            <person name="Truong S.K."/>
            <person name="Sreedasyam A."/>
            <person name="Jenkins J."/>
            <person name="Shu S."/>
            <person name="Sims D."/>
            <person name="Kennedy M."/>
            <person name="Amirebrahimi M."/>
            <person name="Weers B.D."/>
            <person name="McKinley B."/>
            <person name="Mattison A."/>
            <person name="Morishige D.T."/>
            <person name="Grimwood J."/>
            <person name="Schmutz J."/>
            <person name="Mullet J.E."/>
        </authorList>
    </citation>
    <scope>NUCLEOTIDE SEQUENCE [LARGE SCALE GENOMIC DNA]</scope>
    <source>
        <strain evidence="2">cv. BTx623</strain>
    </source>
</reference>
<evidence type="ECO:0000313" key="1">
    <source>
        <dbReference type="EMBL" id="KXG27832.1"/>
    </source>
</evidence>
<organism evidence="1 2">
    <name type="scientific">Sorghum bicolor</name>
    <name type="common">Sorghum</name>
    <name type="synonym">Sorghum vulgare</name>
    <dbReference type="NCBI Taxonomy" id="4558"/>
    <lineage>
        <taxon>Eukaryota</taxon>
        <taxon>Viridiplantae</taxon>
        <taxon>Streptophyta</taxon>
        <taxon>Embryophyta</taxon>
        <taxon>Tracheophyta</taxon>
        <taxon>Spermatophyta</taxon>
        <taxon>Magnoliopsida</taxon>
        <taxon>Liliopsida</taxon>
        <taxon>Poales</taxon>
        <taxon>Poaceae</taxon>
        <taxon>PACMAD clade</taxon>
        <taxon>Panicoideae</taxon>
        <taxon>Andropogonodae</taxon>
        <taxon>Andropogoneae</taxon>
        <taxon>Sorghinae</taxon>
        <taxon>Sorghum</taxon>
    </lineage>
</organism>
<sequence length="84" mass="8792">MEVEPVPCCSATSAERSGAVRARLSSTCRWPGADPAQFPPNSSWTPAVRQESIRPGAPSALLVQQAGSFWFSVVVLVHAPSGVG</sequence>
<accession>A0A1B6PQ94</accession>
<reference evidence="1 2" key="1">
    <citation type="journal article" date="2009" name="Nature">
        <title>The Sorghum bicolor genome and the diversification of grasses.</title>
        <authorList>
            <person name="Paterson A.H."/>
            <person name="Bowers J.E."/>
            <person name="Bruggmann R."/>
            <person name="Dubchak I."/>
            <person name="Grimwood J."/>
            <person name="Gundlach H."/>
            <person name="Haberer G."/>
            <person name="Hellsten U."/>
            <person name="Mitros T."/>
            <person name="Poliakov A."/>
            <person name="Schmutz J."/>
            <person name="Spannagl M."/>
            <person name="Tang H."/>
            <person name="Wang X."/>
            <person name="Wicker T."/>
            <person name="Bharti A.K."/>
            <person name="Chapman J."/>
            <person name="Feltus F.A."/>
            <person name="Gowik U."/>
            <person name="Grigoriev I.V."/>
            <person name="Lyons E."/>
            <person name="Maher C.A."/>
            <person name="Martis M."/>
            <person name="Narechania A."/>
            <person name="Otillar R.P."/>
            <person name="Penning B.W."/>
            <person name="Salamov A.A."/>
            <person name="Wang Y."/>
            <person name="Zhang L."/>
            <person name="Carpita N.C."/>
            <person name="Freeling M."/>
            <person name="Gingle A.R."/>
            <person name="Hash C.T."/>
            <person name="Keller B."/>
            <person name="Klein P."/>
            <person name="Kresovich S."/>
            <person name="McCann M.C."/>
            <person name="Ming R."/>
            <person name="Peterson D.G."/>
            <person name="Mehboob-ur-Rahman"/>
            <person name="Ware D."/>
            <person name="Westhoff P."/>
            <person name="Mayer K.F."/>
            <person name="Messing J."/>
            <person name="Rokhsar D.S."/>
        </authorList>
    </citation>
    <scope>NUCLEOTIDE SEQUENCE [LARGE SCALE GENOMIC DNA]</scope>
    <source>
        <strain evidence="2">cv. BTx623</strain>
    </source>
</reference>
<dbReference type="Proteomes" id="UP000000768">
    <property type="component" value="Chromosome 5"/>
</dbReference>